<feature type="chain" id="PRO_5042028358" evidence="2">
    <location>
        <begin position="29"/>
        <end position="101"/>
    </location>
</feature>
<feature type="region of interest" description="Disordered" evidence="1">
    <location>
        <begin position="62"/>
        <end position="101"/>
    </location>
</feature>
<keyword evidence="2" id="KW-0732">Signal</keyword>
<evidence type="ECO:0000256" key="2">
    <source>
        <dbReference type="SAM" id="SignalP"/>
    </source>
</evidence>
<organism evidence="3 4">
    <name type="scientific">Dipteronia sinensis</name>
    <dbReference type="NCBI Taxonomy" id="43782"/>
    <lineage>
        <taxon>Eukaryota</taxon>
        <taxon>Viridiplantae</taxon>
        <taxon>Streptophyta</taxon>
        <taxon>Embryophyta</taxon>
        <taxon>Tracheophyta</taxon>
        <taxon>Spermatophyta</taxon>
        <taxon>Magnoliopsida</taxon>
        <taxon>eudicotyledons</taxon>
        <taxon>Gunneridae</taxon>
        <taxon>Pentapetalae</taxon>
        <taxon>rosids</taxon>
        <taxon>malvids</taxon>
        <taxon>Sapindales</taxon>
        <taxon>Sapindaceae</taxon>
        <taxon>Hippocastanoideae</taxon>
        <taxon>Acereae</taxon>
        <taxon>Dipteronia</taxon>
    </lineage>
</organism>
<feature type="compositionally biased region" description="Basic and acidic residues" evidence="1">
    <location>
        <begin position="71"/>
        <end position="82"/>
    </location>
</feature>
<dbReference type="GO" id="GO:0033612">
    <property type="term" value="F:receptor serine/threonine kinase binding"/>
    <property type="evidence" value="ECO:0007669"/>
    <property type="project" value="InterPro"/>
</dbReference>
<dbReference type="InterPro" id="IPR044962">
    <property type="entry name" value="CLV3/ESR"/>
</dbReference>
<dbReference type="AlphaFoldDB" id="A0AAE0A843"/>
<accession>A0AAE0A843</accession>
<sequence length="101" mass="10982">MAALWKALKWVSISVLIFMMVLTPLVQSSPTRLHGGATITEDTATAIAKQEVEKSNLVKRWFGNKGGFSSADRKKSVQDSAREVPTGPDPLHHNDNPTGLP</sequence>
<feature type="signal peptide" evidence="2">
    <location>
        <begin position="1"/>
        <end position="28"/>
    </location>
</feature>
<dbReference type="EMBL" id="JANJYJ010000006">
    <property type="protein sequence ID" value="KAK3205103.1"/>
    <property type="molecule type" value="Genomic_DNA"/>
</dbReference>
<evidence type="ECO:0000313" key="4">
    <source>
        <dbReference type="Proteomes" id="UP001281410"/>
    </source>
</evidence>
<dbReference type="PANTHER" id="PTHR36349:SF1">
    <property type="entry name" value="CLAVATA3_ESR (CLE) GENE FAMILY MEMBER"/>
    <property type="match status" value="1"/>
</dbReference>
<dbReference type="Proteomes" id="UP001281410">
    <property type="component" value="Unassembled WGS sequence"/>
</dbReference>
<keyword evidence="4" id="KW-1185">Reference proteome</keyword>
<protein>
    <submittedName>
        <fullName evidence="3">Uncharacterized protein</fullName>
    </submittedName>
</protein>
<comment type="caution">
    <text evidence="3">The sequence shown here is derived from an EMBL/GenBank/DDBJ whole genome shotgun (WGS) entry which is preliminary data.</text>
</comment>
<proteinExistence type="predicted"/>
<reference evidence="3" key="1">
    <citation type="journal article" date="2023" name="Plant J.">
        <title>Genome sequences and population genomics provide insights into the demographic history, inbreeding, and mutation load of two 'living fossil' tree species of Dipteronia.</title>
        <authorList>
            <person name="Feng Y."/>
            <person name="Comes H.P."/>
            <person name="Chen J."/>
            <person name="Zhu S."/>
            <person name="Lu R."/>
            <person name="Zhang X."/>
            <person name="Li P."/>
            <person name="Qiu J."/>
            <person name="Olsen K.M."/>
            <person name="Qiu Y."/>
        </authorList>
    </citation>
    <scope>NUCLEOTIDE SEQUENCE</scope>
    <source>
        <strain evidence="3">NBL</strain>
    </source>
</reference>
<evidence type="ECO:0000256" key="1">
    <source>
        <dbReference type="SAM" id="MobiDB-lite"/>
    </source>
</evidence>
<evidence type="ECO:0000313" key="3">
    <source>
        <dbReference type="EMBL" id="KAK3205103.1"/>
    </source>
</evidence>
<name>A0AAE0A843_9ROSI</name>
<gene>
    <name evidence="3" type="ORF">Dsin_019149</name>
</gene>
<dbReference type="PANTHER" id="PTHR36349">
    <property type="entry name" value="PROTEIN CLAVATA 3"/>
    <property type="match status" value="1"/>
</dbReference>